<keyword evidence="4 7" id="KW-0812">Transmembrane</keyword>
<dbReference type="PANTHER" id="PTHR30250">
    <property type="entry name" value="PST FAMILY PREDICTED COLANIC ACID TRANSPORTER"/>
    <property type="match status" value="1"/>
</dbReference>
<comment type="caution">
    <text evidence="8">The sequence shown here is derived from an EMBL/GenBank/DDBJ whole genome shotgun (WGS) entry which is preliminary data.</text>
</comment>
<keyword evidence="9" id="KW-1185">Reference proteome</keyword>
<dbReference type="EMBL" id="JAVDWA010000003">
    <property type="protein sequence ID" value="MDR7073185.1"/>
    <property type="molecule type" value="Genomic_DNA"/>
</dbReference>
<feature type="transmembrane region" description="Helical" evidence="7">
    <location>
        <begin position="142"/>
        <end position="166"/>
    </location>
</feature>
<feature type="transmembrane region" description="Helical" evidence="7">
    <location>
        <begin position="288"/>
        <end position="309"/>
    </location>
</feature>
<keyword evidence="6 7" id="KW-0472">Membrane</keyword>
<evidence type="ECO:0000256" key="1">
    <source>
        <dbReference type="ARBA" id="ARBA00004651"/>
    </source>
</evidence>
<protein>
    <submittedName>
        <fullName evidence="8">PST family polysaccharide transporter</fullName>
    </submittedName>
</protein>
<feature type="transmembrane region" description="Helical" evidence="7">
    <location>
        <begin position="7"/>
        <end position="29"/>
    </location>
</feature>
<accession>A0ABU1U154</accession>
<feature type="transmembrane region" description="Helical" evidence="7">
    <location>
        <begin position="110"/>
        <end position="130"/>
    </location>
</feature>
<feature type="transmembrane region" description="Helical" evidence="7">
    <location>
        <begin position="321"/>
        <end position="342"/>
    </location>
</feature>
<comment type="subcellular location">
    <subcellularLocation>
        <location evidence="1">Cell membrane</location>
        <topology evidence="1">Multi-pass membrane protein</topology>
    </subcellularLocation>
</comment>
<evidence type="ECO:0000256" key="4">
    <source>
        <dbReference type="ARBA" id="ARBA00022692"/>
    </source>
</evidence>
<dbReference type="PANTHER" id="PTHR30250:SF10">
    <property type="entry name" value="LIPOPOLYSACCHARIDE BIOSYNTHESIS PROTEIN WZXC"/>
    <property type="match status" value="1"/>
</dbReference>
<evidence type="ECO:0000256" key="2">
    <source>
        <dbReference type="ARBA" id="ARBA00007430"/>
    </source>
</evidence>
<evidence type="ECO:0000256" key="5">
    <source>
        <dbReference type="ARBA" id="ARBA00022989"/>
    </source>
</evidence>
<feature type="transmembrane region" description="Helical" evidence="7">
    <location>
        <begin position="378"/>
        <end position="401"/>
    </location>
</feature>
<feature type="transmembrane region" description="Helical" evidence="7">
    <location>
        <begin position="413"/>
        <end position="431"/>
    </location>
</feature>
<evidence type="ECO:0000256" key="3">
    <source>
        <dbReference type="ARBA" id="ARBA00022475"/>
    </source>
</evidence>
<feature type="transmembrane region" description="Helical" evidence="7">
    <location>
        <begin position="35"/>
        <end position="53"/>
    </location>
</feature>
<dbReference type="Proteomes" id="UP001258181">
    <property type="component" value="Unassembled WGS sequence"/>
</dbReference>
<evidence type="ECO:0000313" key="8">
    <source>
        <dbReference type="EMBL" id="MDR7073185.1"/>
    </source>
</evidence>
<sequence>MNFFINILWSLSGTIGVRIAGLLTSIFLASLLTPGVFGIVGMALVVVGFLYVIQEAGLSSVIVQKKDLTKSILSTAFFLNIIFSIILVILVIAAAPSIARFYHQPSIENLLYYSSAGIIIASVSITQRGLLMRNKQFKKLTLIDLSAEILTGVLSILLAFLGYPILAVGLSMLFRAAIQSFFLLLLVGIKDVVGKPDFRLIKVILPFSINVLGTRVVNFVRNNIDYLLIGKMLGSYSLGLYTIAFQWSTVARFYFSQSIANVAFPEVAKYQNDYEKVGKIYLNLIKNISFVTFPFCIGMALVAPEFILALYKEKWVDVIPILQILMIAGLISSIGTVVGAILKGIGRPDIELKINFYSLISFTILLLLGSTIGLKGVAYAVLINSFTFNIVMTIKVLKILHLSLSDYLNSLKNSLLSTIFMSAIIICYSLADISFNNRFIELIIIILVCILSYAAGVLLFNRPMYTTIISKLDIMKKKFKILEN</sequence>
<evidence type="ECO:0000313" key="9">
    <source>
        <dbReference type="Proteomes" id="UP001258181"/>
    </source>
</evidence>
<dbReference type="CDD" id="cd13127">
    <property type="entry name" value="MATE_tuaB_like"/>
    <property type="match status" value="1"/>
</dbReference>
<dbReference type="Pfam" id="PF13440">
    <property type="entry name" value="Polysacc_synt_3"/>
    <property type="match status" value="1"/>
</dbReference>
<reference evidence="8 9" key="1">
    <citation type="submission" date="2023-07" db="EMBL/GenBank/DDBJ databases">
        <title>Sorghum-associated microbial communities from plants grown in Nebraska, USA.</title>
        <authorList>
            <person name="Schachtman D."/>
        </authorList>
    </citation>
    <scope>NUCLEOTIDE SEQUENCE [LARGE SCALE GENOMIC DNA]</scope>
    <source>
        <strain evidence="8 9">BE211</strain>
    </source>
</reference>
<proteinExistence type="inferred from homology"/>
<name>A0ABU1U154_9BACL</name>
<feature type="transmembrane region" description="Helical" evidence="7">
    <location>
        <begin position="73"/>
        <end position="98"/>
    </location>
</feature>
<comment type="similarity">
    <text evidence="2">Belongs to the polysaccharide synthase family.</text>
</comment>
<feature type="transmembrane region" description="Helical" evidence="7">
    <location>
        <begin position="172"/>
        <end position="193"/>
    </location>
</feature>
<keyword evidence="5 7" id="KW-1133">Transmembrane helix</keyword>
<keyword evidence="3" id="KW-1003">Cell membrane</keyword>
<evidence type="ECO:0000256" key="6">
    <source>
        <dbReference type="ARBA" id="ARBA00023136"/>
    </source>
</evidence>
<feature type="transmembrane region" description="Helical" evidence="7">
    <location>
        <begin position="354"/>
        <end position="372"/>
    </location>
</feature>
<feature type="transmembrane region" description="Helical" evidence="7">
    <location>
        <begin position="443"/>
        <end position="461"/>
    </location>
</feature>
<evidence type="ECO:0000256" key="7">
    <source>
        <dbReference type="SAM" id="Phobius"/>
    </source>
</evidence>
<gene>
    <name evidence="8" type="ORF">J2X07_002171</name>
</gene>
<dbReference type="InterPro" id="IPR050833">
    <property type="entry name" value="Poly_Biosynth_Transport"/>
</dbReference>
<dbReference type="RefSeq" id="WP_310258693.1">
    <property type="nucleotide sequence ID" value="NZ_JAVDWA010000003.1"/>
</dbReference>
<organism evidence="8 9">
    <name type="scientific">Fictibacillus barbaricus</name>
    <dbReference type="NCBI Taxonomy" id="182136"/>
    <lineage>
        <taxon>Bacteria</taxon>
        <taxon>Bacillati</taxon>
        <taxon>Bacillota</taxon>
        <taxon>Bacilli</taxon>
        <taxon>Bacillales</taxon>
        <taxon>Fictibacillaceae</taxon>
        <taxon>Fictibacillus</taxon>
    </lineage>
</organism>